<comment type="caution">
    <text evidence="3">The sequence shown here is derived from an EMBL/GenBank/DDBJ whole genome shotgun (WGS) entry which is preliminary data.</text>
</comment>
<dbReference type="GO" id="GO:0000287">
    <property type="term" value="F:magnesium ion binding"/>
    <property type="evidence" value="ECO:0007669"/>
    <property type="project" value="UniProtKB-UniRule"/>
</dbReference>
<feature type="binding site" evidence="1">
    <location>
        <position position="55"/>
    </location>
    <ligand>
        <name>Mg(2+)</name>
        <dbReference type="ChEBI" id="CHEBI:18420"/>
        <label>1</label>
    </ligand>
</feature>
<dbReference type="NCBIfam" id="NF004351">
    <property type="entry name" value="PRK05731.1-4"/>
    <property type="match status" value="1"/>
</dbReference>
<keyword evidence="4" id="KW-1185">Reference proteome</keyword>
<proteinExistence type="inferred from homology"/>
<feature type="binding site" evidence="1">
    <location>
        <position position="317"/>
    </location>
    <ligand>
        <name>substrate</name>
    </ligand>
</feature>
<feature type="binding site" evidence="1">
    <location>
        <position position="54"/>
    </location>
    <ligand>
        <name>Mg(2+)</name>
        <dbReference type="ChEBI" id="CHEBI:18420"/>
        <label>1</label>
    </ligand>
</feature>
<dbReference type="NCBIfam" id="TIGR01379">
    <property type="entry name" value="thiL"/>
    <property type="match status" value="1"/>
</dbReference>
<dbReference type="InterPro" id="IPR006283">
    <property type="entry name" value="ThiL-like"/>
</dbReference>
<dbReference type="EC" id="2.7.4.16" evidence="1"/>
<comment type="catalytic activity">
    <reaction evidence="1">
        <text>thiamine phosphate + ATP = thiamine diphosphate + ADP</text>
        <dbReference type="Rhea" id="RHEA:15913"/>
        <dbReference type="ChEBI" id="CHEBI:30616"/>
        <dbReference type="ChEBI" id="CHEBI:37575"/>
        <dbReference type="ChEBI" id="CHEBI:58937"/>
        <dbReference type="ChEBI" id="CHEBI:456216"/>
        <dbReference type="EC" id="2.7.4.16"/>
    </reaction>
</comment>
<dbReference type="PANTHER" id="PTHR30270:SF0">
    <property type="entry name" value="THIAMINE-MONOPHOSPHATE KINASE"/>
    <property type="match status" value="1"/>
</dbReference>
<protein>
    <recommendedName>
        <fullName evidence="1">Thiamine-monophosphate kinase</fullName>
        <shortName evidence="1">TMP kinase</shortName>
        <shortName evidence="1">Thiamine-phosphate kinase</shortName>
        <ecNumber evidence="1">2.7.4.16</ecNumber>
    </recommendedName>
</protein>
<dbReference type="GO" id="GO:0009229">
    <property type="term" value="P:thiamine diphosphate biosynthetic process"/>
    <property type="evidence" value="ECO:0007669"/>
    <property type="project" value="UniProtKB-UniRule"/>
</dbReference>
<dbReference type="Pfam" id="PF00586">
    <property type="entry name" value="AIRS"/>
    <property type="match status" value="1"/>
</dbReference>
<sequence length="320" mass="32874">MIETGFPTGGPTLRELGERDVIKRIRAQAPSAVNGDDAAVLAPPTPNSRVVAATDMLVQGRHFTSDTSTPYFVGRKAALQNFADIEAMGARPIAALLAVSAHPDMPVVVMEEIARGVGDMASDYACELVGGDVTSGDELVLSVTAIGALGGNRPPLTLAGARPGHRVIAHGRIGYSAAGLALLQAGVAVPPALEPLVAAHQVPQLTPGRGVVARAAGACSMTDNSDGLIRDISQIAEVSGVGIDLASNALTPDALLREAGELLHIDPWEWVLGGGEDHTLVGTIEGSAPVGFRSIGTVSRKQGVRIDGAEPATARGWESF</sequence>
<dbReference type="InterPro" id="IPR036676">
    <property type="entry name" value="PurM-like_C_sf"/>
</dbReference>
<dbReference type="RefSeq" id="WP_181192928.1">
    <property type="nucleotide sequence ID" value="NZ_JABFED010000008.1"/>
</dbReference>
<dbReference type="AlphaFoldDB" id="A0A7H0K832"/>
<evidence type="ECO:0000313" key="3">
    <source>
        <dbReference type="EMBL" id="MBA1838237.1"/>
    </source>
</evidence>
<organism evidence="3 4">
    <name type="scientific">Corynebacterium wankanglinii</name>
    <dbReference type="NCBI Taxonomy" id="2735136"/>
    <lineage>
        <taxon>Bacteria</taxon>
        <taxon>Bacillati</taxon>
        <taxon>Actinomycetota</taxon>
        <taxon>Actinomycetes</taxon>
        <taxon>Mycobacteriales</taxon>
        <taxon>Corynebacteriaceae</taxon>
        <taxon>Corynebacterium</taxon>
    </lineage>
</organism>
<evidence type="ECO:0000256" key="1">
    <source>
        <dbReference type="HAMAP-Rule" id="MF_02128"/>
    </source>
</evidence>
<dbReference type="EMBL" id="JABFED010000008">
    <property type="protein sequence ID" value="MBA1838237.1"/>
    <property type="molecule type" value="Genomic_DNA"/>
</dbReference>
<reference evidence="3 4" key="1">
    <citation type="submission" date="2020-05" db="EMBL/GenBank/DDBJ databases">
        <title>Descriptions of Corynebacterium xxxx sp. nov., Corynebacterium yyyy sp. nov. and Corynebacterium zzzz sp. nov.</title>
        <authorList>
            <person name="Zhang G."/>
        </authorList>
    </citation>
    <scope>NUCLEOTIDE SEQUENCE [LARGE SCALE GENOMIC DNA]</scope>
    <source>
        <strain evidence="4">zg-913</strain>
    </source>
</reference>
<dbReference type="GO" id="GO:0009030">
    <property type="term" value="F:thiamine-phosphate kinase activity"/>
    <property type="evidence" value="ECO:0007669"/>
    <property type="project" value="UniProtKB-UniRule"/>
</dbReference>
<keyword evidence="1" id="KW-0067">ATP-binding</keyword>
<comment type="miscellaneous">
    <text evidence="1">Reaction mechanism of ThiL seems to utilize a direct, inline transfer of the gamma-phosphate of ATP to TMP rather than a phosphorylated enzyme intermediate.</text>
</comment>
<keyword evidence="1 3" id="KW-0418">Kinase</keyword>
<dbReference type="PIRSF" id="PIRSF005303">
    <property type="entry name" value="Thiam_monoph_kin"/>
    <property type="match status" value="1"/>
</dbReference>
<dbReference type="CDD" id="cd02194">
    <property type="entry name" value="ThiL"/>
    <property type="match status" value="1"/>
</dbReference>
<dbReference type="UniPathway" id="UPA00060">
    <property type="reaction ID" value="UER00142"/>
</dbReference>
<name>A0A7H0K832_9CORY</name>
<feature type="binding site" evidence="1">
    <location>
        <position position="37"/>
    </location>
    <ligand>
        <name>Mg(2+)</name>
        <dbReference type="ChEBI" id="CHEBI:18420"/>
        <label>4</label>
    </ligand>
</feature>
<comment type="caution">
    <text evidence="1">Lacks conserved residue(s) required for the propagation of feature annotation.</text>
</comment>
<comment type="similarity">
    <text evidence="1">Belongs to the thiamine-monophosphate kinase family.</text>
</comment>
<keyword evidence="1" id="KW-0460">Magnesium</keyword>
<feature type="binding site" evidence="1">
    <location>
        <position position="276"/>
    </location>
    <ligand>
        <name>substrate</name>
    </ligand>
</feature>
<feature type="binding site" evidence="1">
    <location>
        <position position="55"/>
    </location>
    <ligand>
        <name>Mg(2+)</name>
        <dbReference type="ChEBI" id="CHEBI:18420"/>
        <label>2</label>
    </ligand>
</feature>
<dbReference type="SUPFAM" id="SSF55326">
    <property type="entry name" value="PurM N-terminal domain-like"/>
    <property type="match status" value="1"/>
</dbReference>
<feature type="binding site" evidence="1">
    <location>
        <position position="225"/>
    </location>
    <ligand>
        <name>ATP</name>
        <dbReference type="ChEBI" id="CHEBI:30616"/>
    </ligand>
</feature>
<dbReference type="SUPFAM" id="SSF56042">
    <property type="entry name" value="PurM C-terminal domain-like"/>
    <property type="match status" value="1"/>
</dbReference>
<dbReference type="PANTHER" id="PTHR30270">
    <property type="entry name" value="THIAMINE-MONOPHOSPHATE KINASE"/>
    <property type="match status" value="1"/>
</dbReference>
<dbReference type="InterPro" id="IPR036921">
    <property type="entry name" value="PurM-like_N_sf"/>
</dbReference>
<dbReference type="InterPro" id="IPR016188">
    <property type="entry name" value="PurM-like_N"/>
</dbReference>
<keyword evidence="1" id="KW-0479">Metal-binding</keyword>
<comment type="pathway">
    <text evidence="1">Cofactor biosynthesis; thiamine diphosphate biosynthesis; thiamine diphosphate from thiamine phosphate: step 1/1.</text>
</comment>
<feature type="binding site" evidence="1">
    <location>
        <begin position="131"/>
        <end position="132"/>
    </location>
    <ligand>
        <name>ATP</name>
        <dbReference type="ChEBI" id="CHEBI:30616"/>
    </ligand>
</feature>
<dbReference type="GO" id="GO:0009228">
    <property type="term" value="P:thiamine biosynthetic process"/>
    <property type="evidence" value="ECO:0007669"/>
    <property type="project" value="UniProtKB-KW"/>
</dbReference>
<feature type="domain" description="PurM-like N-terminal" evidence="2">
    <location>
        <begin position="35"/>
        <end position="148"/>
    </location>
</feature>
<feature type="binding site" evidence="1">
    <location>
        <position position="226"/>
    </location>
    <ligand>
        <name>Mg(2+)</name>
        <dbReference type="ChEBI" id="CHEBI:18420"/>
        <label>5</label>
    </ligand>
</feature>
<feature type="binding site" evidence="1">
    <location>
        <position position="84"/>
    </location>
    <ligand>
        <name>Mg(2+)</name>
        <dbReference type="ChEBI" id="CHEBI:18420"/>
        <label>3</label>
    </ligand>
</feature>
<dbReference type="Proteomes" id="UP000577408">
    <property type="component" value="Unassembled WGS sequence"/>
</dbReference>
<dbReference type="Gene3D" id="3.30.1330.10">
    <property type="entry name" value="PurM-like, N-terminal domain"/>
    <property type="match status" value="1"/>
</dbReference>
<accession>A0A7H0K832</accession>
<feature type="binding site" evidence="1">
    <location>
        <position position="37"/>
    </location>
    <ligand>
        <name>Mg(2+)</name>
        <dbReference type="ChEBI" id="CHEBI:18420"/>
        <label>3</label>
    </ligand>
</feature>
<feature type="binding site" evidence="1">
    <location>
        <position position="132"/>
    </location>
    <ligand>
        <name>Mg(2+)</name>
        <dbReference type="ChEBI" id="CHEBI:18420"/>
        <label>1</label>
    </ligand>
</feature>
<keyword evidence="1 3" id="KW-0808">Transferase</keyword>
<dbReference type="GO" id="GO:0005524">
    <property type="term" value="F:ATP binding"/>
    <property type="evidence" value="ECO:0007669"/>
    <property type="project" value="UniProtKB-UniRule"/>
</dbReference>
<feature type="binding site" evidence="1">
    <location>
        <position position="84"/>
    </location>
    <ligand>
        <name>Mg(2+)</name>
        <dbReference type="ChEBI" id="CHEBI:18420"/>
        <label>2</label>
    </ligand>
</feature>
<gene>
    <name evidence="1" type="primary">thiL</name>
    <name evidence="3" type="ORF">HMA55_10125</name>
</gene>
<dbReference type="Gene3D" id="3.90.650.10">
    <property type="entry name" value="PurM-like C-terminal domain"/>
    <property type="match status" value="1"/>
</dbReference>
<dbReference type="HAMAP" id="MF_02128">
    <property type="entry name" value="TMP_kinase"/>
    <property type="match status" value="1"/>
</dbReference>
<evidence type="ECO:0000313" key="4">
    <source>
        <dbReference type="Proteomes" id="UP000577408"/>
    </source>
</evidence>
<keyword evidence="1" id="KW-0784">Thiamine biosynthesis</keyword>
<evidence type="ECO:0000259" key="2">
    <source>
        <dbReference type="Pfam" id="PF00586"/>
    </source>
</evidence>
<feature type="binding site" evidence="1">
    <location>
        <position position="223"/>
    </location>
    <ligand>
        <name>Mg(2+)</name>
        <dbReference type="ChEBI" id="CHEBI:18420"/>
        <label>3</label>
    </ligand>
</feature>
<comment type="function">
    <text evidence="1">Catalyzes the ATP-dependent phosphorylation of thiamine-monophosphate (TMP) to form thiamine-pyrophosphate (TPP), the active form of vitamin B1.</text>
</comment>
<feature type="binding site" evidence="1">
    <location>
        <position position="84"/>
    </location>
    <ligand>
        <name>Mg(2+)</name>
        <dbReference type="ChEBI" id="CHEBI:18420"/>
        <label>4</label>
    </ligand>
</feature>
<feature type="binding site" evidence="1">
    <location>
        <position position="62"/>
    </location>
    <ligand>
        <name>substrate</name>
    </ligand>
</feature>
<keyword evidence="1" id="KW-0547">Nucleotide-binding</keyword>